<sequence>MSERALVRVLVVDDSAFTRKVLRLSLDADPRIEVVGTAHDGLEALEKIALLNPDVVTLDLMMPNLDGLGVLKTLASHERPPRVVLVTSSEENSELAVEALQLGAVDIVVKPTALATDRLYEIARPLVEGVVGAASARRPVLDGSPAQPAPPPVQHQRADVIVVGVSTGGPQALSELLSRLPATLPVPLAIALHIPGEHTEALARRLDRVSPLRVSEARTGAAFGPGDAVLARGGMHLSVERGTVRVHREPEAATYFPSVNVLFESAARVYGGRALGVVLTGMGDDGLAGARTLVAAGGRVLVEAESSCVVYGMPRAVKEARLSSGEAAIDAMAGEILRSL</sequence>
<dbReference type="EMBL" id="QFQP01000029">
    <property type="protein sequence ID" value="PZR07724.1"/>
    <property type="molecule type" value="Genomic_DNA"/>
</dbReference>
<comment type="PTM">
    <text evidence="5">Phosphorylated by CheA. Phosphorylation of the N-terminal regulatory domain activates the methylesterase activity.</text>
</comment>
<dbReference type="HAMAP" id="MF_00099">
    <property type="entry name" value="CheB_chemtxs"/>
    <property type="match status" value="1"/>
</dbReference>
<dbReference type="PANTHER" id="PTHR42872">
    <property type="entry name" value="PROTEIN-GLUTAMATE METHYLESTERASE/PROTEIN-GLUTAMINE GLUTAMINASE"/>
    <property type="match status" value="1"/>
</dbReference>
<dbReference type="InterPro" id="IPR000673">
    <property type="entry name" value="Sig_transdc_resp-reg_Me-estase"/>
</dbReference>
<dbReference type="SUPFAM" id="SSF52738">
    <property type="entry name" value="Methylesterase CheB, C-terminal domain"/>
    <property type="match status" value="1"/>
</dbReference>
<evidence type="ECO:0000256" key="7">
    <source>
        <dbReference type="PROSITE-ProRule" id="PRU00169"/>
    </source>
</evidence>
<comment type="function">
    <text evidence="5">Involved in chemotaxis. Part of a chemotaxis signal transduction system that modulates chemotaxis in response to various stimuli. Catalyzes the demethylation of specific methylglutamate residues introduced into the chemoreceptors (methyl-accepting chemotaxis proteins or MCP) by CheR. Also mediates the irreversible deamidation of specific glutamine residues to glutamic acid.</text>
</comment>
<dbReference type="Pfam" id="PF01339">
    <property type="entry name" value="CheB_methylest"/>
    <property type="match status" value="1"/>
</dbReference>
<comment type="catalytic activity">
    <reaction evidence="4 5">
        <text>[protein]-L-glutamate 5-O-methyl ester + H2O = L-glutamyl-[protein] + methanol + H(+)</text>
        <dbReference type="Rhea" id="RHEA:23236"/>
        <dbReference type="Rhea" id="RHEA-COMP:10208"/>
        <dbReference type="Rhea" id="RHEA-COMP:10311"/>
        <dbReference type="ChEBI" id="CHEBI:15377"/>
        <dbReference type="ChEBI" id="CHEBI:15378"/>
        <dbReference type="ChEBI" id="CHEBI:17790"/>
        <dbReference type="ChEBI" id="CHEBI:29973"/>
        <dbReference type="ChEBI" id="CHEBI:82795"/>
        <dbReference type="EC" id="3.1.1.61"/>
    </reaction>
</comment>
<evidence type="ECO:0000259" key="9">
    <source>
        <dbReference type="PROSITE" id="PS50122"/>
    </source>
</evidence>
<proteinExistence type="inferred from homology"/>
<protein>
    <recommendedName>
        <fullName evidence="5">Protein-glutamate methylesterase/protein-glutamine glutaminase</fullName>
        <ecNumber evidence="5">3.1.1.61</ecNumber>
        <ecNumber evidence="5">3.5.1.44</ecNumber>
    </recommendedName>
</protein>
<dbReference type="GO" id="GO:0005737">
    <property type="term" value="C:cytoplasm"/>
    <property type="evidence" value="ECO:0007669"/>
    <property type="project" value="UniProtKB-SubCell"/>
</dbReference>
<dbReference type="SMART" id="SM00448">
    <property type="entry name" value="REC"/>
    <property type="match status" value="1"/>
</dbReference>
<accession>A0A2W5UWH8</accession>
<comment type="catalytic activity">
    <reaction evidence="5">
        <text>L-glutaminyl-[protein] + H2O = L-glutamyl-[protein] + NH4(+)</text>
        <dbReference type="Rhea" id="RHEA:16441"/>
        <dbReference type="Rhea" id="RHEA-COMP:10207"/>
        <dbReference type="Rhea" id="RHEA-COMP:10208"/>
        <dbReference type="ChEBI" id="CHEBI:15377"/>
        <dbReference type="ChEBI" id="CHEBI:28938"/>
        <dbReference type="ChEBI" id="CHEBI:29973"/>
        <dbReference type="ChEBI" id="CHEBI:30011"/>
        <dbReference type="EC" id="3.5.1.44"/>
    </reaction>
</comment>
<comment type="caution">
    <text evidence="10">The sequence shown here is derived from an EMBL/GenBank/DDBJ whole genome shotgun (WGS) entry which is preliminary data.</text>
</comment>
<dbReference type="PIRSF" id="PIRSF000876">
    <property type="entry name" value="RR_chemtxs_CheB"/>
    <property type="match status" value="1"/>
</dbReference>
<evidence type="ECO:0000256" key="2">
    <source>
        <dbReference type="ARBA" id="ARBA00022500"/>
    </source>
</evidence>
<name>A0A2W5UWH8_9BACT</name>
<feature type="domain" description="CheB-type methylesterase" evidence="9">
    <location>
        <begin position="148"/>
        <end position="340"/>
    </location>
</feature>
<evidence type="ECO:0000256" key="5">
    <source>
        <dbReference type="HAMAP-Rule" id="MF_00099"/>
    </source>
</evidence>
<keyword evidence="1 5" id="KW-0963">Cytoplasm</keyword>
<dbReference type="PROSITE" id="PS50122">
    <property type="entry name" value="CHEB"/>
    <property type="match status" value="1"/>
</dbReference>
<keyword evidence="3 5" id="KW-0378">Hydrolase</keyword>
<comment type="similarity">
    <text evidence="5">Belongs to the CheB family.</text>
</comment>
<dbReference type="NCBIfam" id="NF001965">
    <property type="entry name" value="PRK00742.1"/>
    <property type="match status" value="1"/>
</dbReference>
<dbReference type="SUPFAM" id="SSF52172">
    <property type="entry name" value="CheY-like"/>
    <property type="match status" value="1"/>
</dbReference>
<keyword evidence="5 7" id="KW-0597">Phosphoprotein</keyword>
<feature type="active site" evidence="5 6">
    <location>
        <position position="285"/>
    </location>
</feature>
<dbReference type="GO" id="GO:0050568">
    <property type="term" value="F:protein-glutamine glutaminase activity"/>
    <property type="evidence" value="ECO:0007669"/>
    <property type="project" value="UniProtKB-UniRule"/>
</dbReference>
<dbReference type="EC" id="3.5.1.44" evidence="5"/>
<dbReference type="Proteomes" id="UP000249061">
    <property type="component" value="Unassembled WGS sequence"/>
</dbReference>
<dbReference type="InterPro" id="IPR011006">
    <property type="entry name" value="CheY-like_superfamily"/>
</dbReference>
<dbReference type="GO" id="GO:0000156">
    <property type="term" value="F:phosphorelay response regulator activity"/>
    <property type="evidence" value="ECO:0007669"/>
    <property type="project" value="InterPro"/>
</dbReference>
<evidence type="ECO:0000313" key="10">
    <source>
        <dbReference type="EMBL" id="PZR07724.1"/>
    </source>
</evidence>
<feature type="domain" description="Response regulatory" evidence="8">
    <location>
        <begin position="8"/>
        <end position="125"/>
    </location>
</feature>
<dbReference type="Pfam" id="PF00072">
    <property type="entry name" value="Response_reg"/>
    <property type="match status" value="1"/>
</dbReference>
<dbReference type="GO" id="GO:0006935">
    <property type="term" value="P:chemotaxis"/>
    <property type="evidence" value="ECO:0007669"/>
    <property type="project" value="UniProtKB-UniRule"/>
</dbReference>
<evidence type="ECO:0000259" key="8">
    <source>
        <dbReference type="PROSITE" id="PS50110"/>
    </source>
</evidence>
<dbReference type="CDD" id="cd16432">
    <property type="entry name" value="CheB_Rec"/>
    <property type="match status" value="1"/>
</dbReference>
<feature type="active site" evidence="5 6">
    <location>
        <position position="193"/>
    </location>
</feature>
<dbReference type="CDD" id="cd17541">
    <property type="entry name" value="REC_CheB-like"/>
    <property type="match status" value="1"/>
</dbReference>
<feature type="active site" evidence="5 6">
    <location>
        <position position="166"/>
    </location>
</feature>
<dbReference type="Gene3D" id="3.40.50.180">
    <property type="entry name" value="Methylesterase CheB, C-terminal domain"/>
    <property type="match status" value="1"/>
</dbReference>
<dbReference type="PROSITE" id="PS50110">
    <property type="entry name" value="RESPONSE_REGULATORY"/>
    <property type="match status" value="1"/>
</dbReference>
<dbReference type="PANTHER" id="PTHR42872:SF6">
    <property type="entry name" value="PROTEIN-GLUTAMATE METHYLESTERASE_PROTEIN-GLUTAMINE GLUTAMINASE"/>
    <property type="match status" value="1"/>
</dbReference>
<evidence type="ECO:0000256" key="6">
    <source>
        <dbReference type="PROSITE-ProRule" id="PRU00050"/>
    </source>
</evidence>
<comment type="subcellular location">
    <subcellularLocation>
        <location evidence="5">Cytoplasm</location>
    </subcellularLocation>
</comment>
<dbReference type="AlphaFoldDB" id="A0A2W5UWH8"/>
<organism evidence="10 11">
    <name type="scientific">Archangium gephyra</name>
    <dbReference type="NCBI Taxonomy" id="48"/>
    <lineage>
        <taxon>Bacteria</taxon>
        <taxon>Pseudomonadati</taxon>
        <taxon>Myxococcota</taxon>
        <taxon>Myxococcia</taxon>
        <taxon>Myxococcales</taxon>
        <taxon>Cystobacterineae</taxon>
        <taxon>Archangiaceae</taxon>
        <taxon>Archangium</taxon>
    </lineage>
</organism>
<keyword evidence="2 5" id="KW-0145">Chemotaxis</keyword>
<dbReference type="InterPro" id="IPR008248">
    <property type="entry name" value="CheB-like"/>
</dbReference>
<dbReference type="EC" id="3.1.1.61" evidence="5"/>
<dbReference type="InterPro" id="IPR035909">
    <property type="entry name" value="CheB_C"/>
</dbReference>
<dbReference type="GO" id="GO:0008984">
    <property type="term" value="F:protein-glutamate methylesterase activity"/>
    <property type="evidence" value="ECO:0007669"/>
    <property type="project" value="UniProtKB-UniRule"/>
</dbReference>
<evidence type="ECO:0000256" key="3">
    <source>
        <dbReference type="ARBA" id="ARBA00022801"/>
    </source>
</evidence>
<dbReference type="InterPro" id="IPR001789">
    <property type="entry name" value="Sig_transdc_resp-reg_receiver"/>
</dbReference>
<evidence type="ECO:0000256" key="4">
    <source>
        <dbReference type="ARBA" id="ARBA00048267"/>
    </source>
</evidence>
<reference evidence="10 11" key="1">
    <citation type="submission" date="2017-08" db="EMBL/GenBank/DDBJ databases">
        <title>Infants hospitalized years apart are colonized by the same room-sourced microbial strains.</title>
        <authorList>
            <person name="Brooks B."/>
            <person name="Olm M.R."/>
            <person name="Firek B.A."/>
            <person name="Baker R."/>
            <person name="Thomas B.C."/>
            <person name="Morowitz M.J."/>
            <person name="Banfield J.F."/>
        </authorList>
    </citation>
    <scope>NUCLEOTIDE SEQUENCE [LARGE SCALE GENOMIC DNA]</scope>
    <source>
        <strain evidence="10">S2_003_000_R2_14</strain>
    </source>
</reference>
<evidence type="ECO:0000256" key="1">
    <source>
        <dbReference type="ARBA" id="ARBA00022490"/>
    </source>
</evidence>
<comment type="domain">
    <text evidence="5">Contains a C-terminal catalytic domain, and an N-terminal region which modulates catalytic activity.</text>
</comment>
<gene>
    <name evidence="5" type="primary">cheB</name>
    <name evidence="10" type="ORF">DI536_26825</name>
</gene>
<evidence type="ECO:0000313" key="11">
    <source>
        <dbReference type="Proteomes" id="UP000249061"/>
    </source>
</evidence>
<dbReference type="Gene3D" id="3.40.50.2300">
    <property type="match status" value="1"/>
</dbReference>
<feature type="modified residue" description="4-aspartylphosphate" evidence="5 7">
    <location>
        <position position="59"/>
    </location>
</feature>